<keyword evidence="3" id="KW-0808">Transferase</keyword>
<proteinExistence type="predicted"/>
<dbReference type="Pfam" id="PF01636">
    <property type="entry name" value="APH"/>
    <property type="match status" value="1"/>
</dbReference>
<evidence type="ECO:0000256" key="1">
    <source>
        <dbReference type="SAM" id="MobiDB-lite"/>
    </source>
</evidence>
<dbReference type="Gene3D" id="3.30.200.20">
    <property type="entry name" value="Phosphorylase Kinase, domain 1"/>
    <property type="match status" value="1"/>
</dbReference>
<evidence type="ECO:0000259" key="2">
    <source>
        <dbReference type="Pfam" id="PF01636"/>
    </source>
</evidence>
<gene>
    <name evidence="3" type="ORF">IM697_09045</name>
</gene>
<dbReference type="Proteomes" id="UP000594205">
    <property type="component" value="Chromosome"/>
</dbReference>
<evidence type="ECO:0000313" key="4">
    <source>
        <dbReference type="Proteomes" id="UP000594205"/>
    </source>
</evidence>
<dbReference type="Gene3D" id="3.90.1200.10">
    <property type="match status" value="1"/>
</dbReference>
<dbReference type="SUPFAM" id="SSF56112">
    <property type="entry name" value="Protein kinase-like (PK-like)"/>
    <property type="match status" value="1"/>
</dbReference>
<organism evidence="3 4">
    <name type="scientific">Streptomyces ferrugineus</name>
    <dbReference type="NCBI Taxonomy" id="1413221"/>
    <lineage>
        <taxon>Bacteria</taxon>
        <taxon>Bacillati</taxon>
        <taxon>Actinomycetota</taxon>
        <taxon>Actinomycetes</taxon>
        <taxon>Kitasatosporales</taxon>
        <taxon>Streptomycetaceae</taxon>
        <taxon>Streptomyces</taxon>
    </lineage>
</organism>
<name>A0A7M2SQI8_9ACTN</name>
<dbReference type="InterPro" id="IPR002575">
    <property type="entry name" value="Aminoglycoside_PTrfase"/>
</dbReference>
<evidence type="ECO:0000313" key="3">
    <source>
        <dbReference type="EMBL" id="QOV38504.1"/>
    </source>
</evidence>
<accession>A0A7M2SQI8</accession>
<feature type="compositionally biased region" description="Basic and acidic residues" evidence="1">
    <location>
        <begin position="306"/>
        <end position="322"/>
    </location>
</feature>
<dbReference type="EMBL" id="CP063373">
    <property type="protein sequence ID" value="QOV38504.1"/>
    <property type="molecule type" value="Genomic_DNA"/>
</dbReference>
<dbReference type="RefSeq" id="WP_194046351.1">
    <property type="nucleotide sequence ID" value="NZ_CP063373.1"/>
</dbReference>
<dbReference type="InterPro" id="IPR011009">
    <property type="entry name" value="Kinase-like_dom_sf"/>
</dbReference>
<dbReference type="GO" id="GO:0016740">
    <property type="term" value="F:transferase activity"/>
    <property type="evidence" value="ECO:0007669"/>
    <property type="project" value="UniProtKB-KW"/>
</dbReference>
<dbReference type="InterPro" id="IPR051678">
    <property type="entry name" value="AGP_Transferase"/>
</dbReference>
<dbReference type="KEGG" id="sfeu:IM697_09045"/>
<reference evidence="3 4" key="1">
    <citation type="submission" date="2020-10" db="EMBL/GenBank/DDBJ databases">
        <title>Streptomyces ferrugineus complate genome analysis.</title>
        <authorList>
            <person name="Anwar N."/>
        </authorList>
    </citation>
    <scope>NUCLEOTIDE SEQUENCE [LARGE SCALE GENOMIC DNA]</scope>
    <source>
        <strain evidence="3 4">CCTCC AA2014009</strain>
    </source>
</reference>
<dbReference type="PANTHER" id="PTHR21310">
    <property type="entry name" value="AMINOGLYCOSIDE PHOSPHOTRANSFERASE-RELATED-RELATED"/>
    <property type="match status" value="1"/>
</dbReference>
<dbReference type="CDD" id="cd05155">
    <property type="entry name" value="APH_ChoK_like_1"/>
    <property type="match status" value="1"/>
</dbReference>
<keyword evidence="4" id="KW-1185">Reference proteome</keyword>
<sequence length="322" mass="34472">MSSPTKMHADEMDIDEELVARLVAEQFPRWAGLPVVRVASAGTDNAMYRLGDDMVVRLPRLPGGARQVDTEHRWLPRLAPHLPLAIPTPLAKGEPAAGYGLPWGVYDWLDGENAHDAPITELRGAAERLGRFVAALRKVDAVGGPPSWRGGPVGESDDDVRTAIRELAAAGTLDAPAATALWEHTLGLPQWTAAPVWLHGDLLPGNLLTSSGHLTAVIDFGGLGVGDPAADTIAAWAVFDAEAREVFRAAADVDDATWARGRGWAFCFGLMAEHYYGDVCGNGTNPVLAGVGRRAVSEVLAEWQPDEPHSRDQRLDGPRSPN</sequence>
<protein>
    <submittedName>
        <fullName evidence="3">Aminoglycoside phosphotransferase family protein</fullName>
    </submittedName>
</protein>
<feature type="region of interest" description="Disordered" evidence="1">
    <location>
        <begin position="303"/>
        <end position="322"/>
    </location>
</feature>
<feature type="domain" description="Aminoglycoside phosphotransferase" evidence="2">
    <location>
        <begin position="36"/>
        <end position="264"/>
    </location>
</feature>
<dbReference type="AlphaFoldDB" id="A0A7M2SQI8"/>
<dbReference type="PANTHER" id="PTHR21310:SF42">
    <property type="entry name" value="BIFUNCTIONAL AAC_APH"/>
    <property type="match status" value="1"/>
</dbReference>